<dbReference type="InterPro" id="IPR004869">
    <property type="entry name" value="MMPL_dom"/>
</dbReference>
<gene>
    <name evidence="9" type="ORF">SYNTR_0175</name>
</gene>
<organism evidence="9 10">
    <name type="scientific">Candidatus Syntrophocurvum alkaliphilum</name>
    <dbReference type="NCBI Taxonomy" id="2293317"/>
    <lineage>
        <taxon>Bacteria</taxon>
        <taxon>Bacillati</taxon>
        <taxon>Bacillota</taxon>
        <taxon>Clostridia</taxon>
        <taxon>Eubacteriales</taxon>
        <taxon>Syntrophomonadaceae</taxon>
        <taxon>Candidatus Syntrophocurvum</taxon>
    </lineage>
</organism>
<accession>A0A6I6DDU3</accession>
<keyword evidence="10" id="KW-1185">Reference proteome</keyword>
<dbReference type="EMBL" id="CP046457">
    <property type="protein sequence ID" value="QGT98768.1"/>
    <property type="molecule type" value="Genomic_DNA"/>
</dbReference>
<dbReference type="Proteomes" id="UP000426444">
    <property type="component" value="Chromosome"/>
</dbReference>
<dbReference type="PANTHER" id="PTHR33406">
    <property type="entry name" value="MEMBRANE PROTEIN MJ1562-RELATED"/>
    <property type="match status" value="1"/>
</dbReference>
<dbReference type="Pfam" id="PF03176">
    <property type="entry name" value="MMPL"/>
    <property type="match status" value="1"/>
</dbReference>
<evidence type="ECO:0000256" key="6">
    <source>
        <dbReference type="ARBA" id="ARBA00023136"/>
    </source>
</evidence>
<evidence type="ECO:0000256" key="2">
    <source>
        <dbReference type="ARBA" id="ARBA00010157"/>
    </source>
</evidence>
<evidence type="ECO:0000313" key="10">
    <source>
        <dbReference type="Proteomes" id="UP000426444"/>
    </source>
</evidence>
<dbReference type="AlphaFoldDB" id="A0A6I6DDU3"/>
<dbReference type="PANTHER" id="PTHR33406:SF6">
    <property type="entry name" value="MEMBRANE PROTEIN YDGH-RELATED"/>
    <property type="match status" value="1"/>
</dbReference>
<comment type="similarity">
    <text evidence="2">Belongs to the resistance-nodulation-cell division (RND) (TC 2.A.6) family. MmpL subfamily.</text>
</comment>
<feature type="domain" description="Membrane transport protein MMPL" evidence="8">
    <location>
        <begin position="58"/>
        <end position="200"/>
    </location>
</feature>
<sequence>MKPLYIRIYGLVLLWTFLTILLGLFSPDIDMLVRKHGQFIIPEDYPTQIADNLLQDNEGFSGEEILLVYKHENNALDYKDEIEKTLSDLNQAEFLDIHSIISPFEGQTQKKLLVSESQNFLIVIIEVNMETSEISFIRDDLEGISQIDDLELYITGSTIIDDDVLSTTEDRLGAIEYFTVALVYIVLLIVFRSPIAPLIP</sequence>
<feature type="transmembrane region" description="Helical" evidence="7">
    <location>
        <begin position="6"/>
        <end position="25"/>
    </location>
</feature>
<evidence type="ECO:0000256" key="3">
    <source>
        <dbReference type="ARBA" id="ARBA00022475"/>
    </source>
</evidence>
<evidence type="ECO:0000313" key="9">
    <source>
        <dbReference type="EMBL" id="QGT98768.1"/>
    </source>
</evidence>
<keyword evidence="3" id="KW-1003">Cell membrane</keyword>
<dbReference type="KEGG" id="salq:SYNTR_0175"/>
<keyword evidence="5 7" id="KW-1133">Transmembrane helix</keyword>
<dbReference type="GO" id="GO:0005886">
    <property type="term" value="C:plasma membrane"/>
    <property type="evidence" value="ECO:0007669"/>
    <property type="project" value="UniProtKB-SubCell"/>
</dbReference>
<name>A0A6I6DDU3_9FIRM</name>
<feature type="transmembrane region" description="Helical" evidence="7">
    <location>
        <begin position="175"/>
        <end position="195"/>
    </location>
</feature>
<keyword evidence="4 7" id="KW-0812">Transmembrane</keyword>
<evidence type="ECO:0000256" key="7">
    <source>
        <dbReference type="SAM" id="Phobius"/>
    </source>
</evidence>
<evidence type="ECO:0000259" key="8">
    <source>
        <dbReference type="Pfam" id="PF03176"/>
    </source>
</evidence>
<dbReference type="InterPro" id="IPR050545">
    <property type="entry name" value="Mycobact_MmpL"/>
</dbReference>
<comment type="subcellular location">
    <subcellularLocation>
        <location evidence="1">Cell membrane</location>
        <topology evidence="1">Multi-pass membrane protein</topology>
    </subcellularLocation>
</comment>
<dbReference type="OrthoDB" id="9782006at2"/>
<keyword evidence="6 7" id="KW-0472">Membrane</keyword>
<evidence type="ECO:0000256" key="4">
    <source>
        <dbReference type="ARBA" id="ARBA00022692"/>
    </source>
</evidence>
<evidence type="ECO:0000256" key="1">
    <source>
        <dbReference type="ARBA" id="ARBA00004651"/>
    </source>
</evidence>
<evidence type="ECO:0000256" key="5">
    <source>
        <dbReference type="ARBA" id="ARBA00022989"/>
    </source>
</evidence>
<protein>
    <recommendedName>
        <fullName evidence="8">Membrane transport protein MMPL domain-containing protein</fullName>
    </recommendedName>
</protein>
<proteinExistence type="inferred from homology"/>
<reference evidence="10" key="1">
    <citation type="journal article" date="2019" name="Microbiology">
        <title>Complete Genome Sequence of an Uncultured Bacterium of the Candidate Phylum Bipolaricaulota.</title>
        <authorList>
            <person name="Kadnikov V.V."/>
            <person name="Mardanov A.V."/>
            <person name="Beletsky A.V."/>
            <person name="Frank Y.A."/>
            <person name="Karnachuk O.V."/>
            <person name="Ravin N.V."/>
        </authorList>
    </citation>
    <scope>NUCLEOTIDE SEQUENCE [LARGE SCALE GENOMIC DNA]</scope>
</reference>